<dbReference type="PROSITE" id="PS51257">
    <property type="entry name" value="PROKAR_LIPOPROTEIN"/>
    <property type="match status" value="1"/>
</dbReference>
<organism evidence="1">
    <name type="scientific">freshwater metagenome</name>
    <dbReference type="NCBI Taxonomy" id="449393"/>
    <lineage>
        <taxon>unclassified sequences</taxon>
        <taxon>metagenomes</taxon>
        <taxon>ecological metagenomes</taxon>
    </lineage>
</organism>
<protein>
    <submittedName>
        <fullName evidence="1">Unannotated protein</fullName>
    </submittedName>
</protein>
<reference evidence="1" key="1">
    <citation type="submission" date="2020-05" db="EMBL/GenBank/DDBJ databases">
        <authorList>
            <person name="Chiriac C."/>
            <person name="Salcher M."/>
            <person name="Ghai R."/>
            <person name="Kavagutti S V."/>
        </authorList>
    </citation>
    <scope>NUCLEOTIDE SEQUENCE</scope>
</reference>
<accession>A0A6J7IMR7</accession>
<evidence type="ECO:0000313" key="1">
    <source>
        <dbReference type="EMBL" id="CAB4931427.1"/>
    </source>
</evidence>
<proteinExistence type="predicted"/>
<name>A0A6J7IMR7_9ZZZZ</name>
<dbReference type="AlphaFoldDB" id="A0A6J7IMR7"/>
<sequence>MRVDCAGRHGWPIASHGRGIALQLIVVLACSGLVTACSGKGPTGVPTASATAGPAVFDDAVIVYDFYDSSVPPPYHRSLELTVDESQSRLVIDSYGDVLADESRPTPPEVWSALIDGLAPLAALPIDEAQEGCVGGTGERVRVSSGGQVIVDLAVDECAGSNELVSVAIGAWINPAREVFPTTQELAPR</sequence>
<gene>
    <name evidence="1" type="ORF">UFOPK3772_00278</name>
</gene>
<dbReference type="EMBL" id="CAFBNE010000005">
    <property type="protein sequence ID" value="CAB4931427.1"/>
    <property type="molecule type" value="Genomic_DNA"/>
</dbReference>